<dbReference type="NCBIfam" id="TIGR00762">
    <property type="entry name" value="DegV"/>
    <property type="match status" value="1"/>
</dbReference>
<dbReference type="Pfam" id="PF02645">
    <property type="entry name" value="DegV"/>
    <property type="match status" value="1"/>
</dbReference>
<dbReference type="PANTHER" id="PTHR33434:SF2">
    <property type="entry name" value="FATTY ACID-BINDING PROTEIN TM_1468"/>
    <property type="match status" value="1"/>
</dbReference>
<dbReference type="KEGG" id="spue:AB5L97_09905"/>
<gene>
    <name evidence="2" type="ORF">AB5L97_09905</name>
</gene>
<dbReference type="PROSITE" id="PS51482">
    <property type="entry name" value="DEGV"/>
    <property type="match status" value="1"/>
</dbReference>
<dbReference type="AlphaFoldDB" id="A0AB39KYK8"/>
<protein>
    <submittedName>
        <fullName evidence="2">DegV family protein</fullName>
    </submittedName>
</protein>
<dbReference type="RefSeq" id="WP_369044591.1">
    <property type="nucleotide sequence ID" value="NZ_CP163302.1"/>
</dbReference>
<keyword evidence="1" id="KW-0446">Lipid-binding</keyword>
<dbReference type="Gene3D" id="3.30.1180.10">
    <property type="match status" value="1"/>
</dbReference>
<name>A0AB39KYK8_9MICC</name>
<evidence type="ECO:0000256" key="1">
    <source>
        <dbReference type="ARBA" id="ARBA00023121"/>
    </source>
</evidence>
<dbReference type="GO" id="GO:0008289">
    <property type="term" value="F:lipid binding"/>
    <property type="evidence" value="ECO:0007669"/>
    <property type="project" value="UniProtKB-KW"/>
</dbReference>
<accession>A0AB39KYK8</accession>
<reference evidence="2" key="1">
    <citation type="submission" date="2024-07" db="EMBL/GenBank/DDBJ databases">
        <authorList>
            <person name="fu j."/>
        </authorList>
    </citation>
    <scope>NUCLEOTIDE SEQUENCE</scope>
    <source>
        <strain evidence="2">P10A9</strain>
    </source>
</reference>
<proteinExistence type="predicted"/>
<dbReference type="InterPro" id="IPR003797">
    <property type="entry name" value="DegV"/>
</dbReference>
<dbReference type="InterPro" id="IPR050270">
    <property type="entry name" value="DegV_domain_contain"/>
</dbReference>
<evidence type="ECO:0000313" key="2">
    <source>
        <dbReference type="EMBL" id="XDP43641.1"/>
    </source>
</evidence>
<dbReference type="Gene3D" id="3.40.50.10170">
    <property type="match status" value="1"/>
</dbReference>
<organism evidence="2">
    <name type="scientific">Sinomonas puerhi</name>
    <dbReference type="NCBI Taxonomy" id="3238584"/>
    <lineage>
        <taxon>Bacteria</taxon>
        <taxon>Bacillati</taxon>
        <taxon>Actinomycetota</taxon>
        <taxon>Actinomycetes</taxon>
        <taxon>Micrococcales</taxon>
        <taxon>Micrococcaceae</taxon>
        <taxon>Sinomonas</taxon>
    </lineage>
</organism>
<sequence length="336" mass="34459">MAESTDLPAIAWLRRGWGRLRPGPAPAAAPSTPLPRIAVVTDSSAGLPDAWAAEFVRAECFADVVLPVMVGQDIFTEGEDVGTALSLALAAGAQVRTSRPSPGQFERVYRGFEEAGFEGIASLHLSGKLSGTVDAARLAAGRVGIPVEVVDSQTAGMALGFAVRAAVRAAARGAGLAEVRRAGEERLAGSEVLFYVPSLEQLRRGGRIGAAASLVGTVLAIKLILTIRDGLIVPLERIRTAAKAVPRLRELAVARASAALDPSIAVHYFGNRGEAEAFAASLASDLGVPAADVALSPLPAVLAAHTGLGVLAVVISPGADPRPHPLAVPLPVDALD</sequence>
<dbReference type="EMBL" id="CP163302">
    <property type="protein sequence ID" value="XDP43641.1"/>
    <property type="molecule type" value="Genomic_DNA"/>
</dbReference>
<dbReference type="InterPro" id="IPR043168">
    <property type="entry name" value="DegV_C"/>
</dbReference>
<dbReference type="PANTHER" id="PTHR33434">
    <property type="entry name" value="DEGV DOMAIN-CONTAINING PROTEIN DR_1986-RELATED"/>
    <property type="match status" value="1"/>
</dbReference>
<dbReference type="SUPFAM" id="SSF82549">
    <property type="entry name" value="DAK1/DegV-like"/>
    <property type="match status" value="1"/>
</dbReference>